<evidence type="ECO:0000313" key="2">
    <source>
        <dbReference type="Proteomes" id="UP000887159"/>
    </source>
</evidence>
<dbReference type="AlphaFoldDB" id="A0A8X6RLZ6"/>
<sequence length="163" mass="19005">MWCHIPGTLNAADLVSRGCSGEHLLQGKWWEGPTWLLENEENRPKSEDEPDEDWVNSEKRKTIVTTLTKADENVNWYYLDLRWFKLHHMPSSIVKQLLHPCSDRRWRYYALEKVLRVDLEALVLIEGTMIVVDYLSIIMDQLHPYIGSIIPTGNGIFQQDSVP</sequence>
<name>A0A8X6RLZ6_TRICX</name>
<protein>
    <submittedName>
        <fullName evidence="1">Integrase catalytic domain-containing protein</fullName>
    </submittedName>
</protein>
<comment type="caution">
    <text evidence="1">The sequence shown here is derived from an EMBL/GenBank/DDBJ whole genome shotgun (WGS) entry which is preliminary data.</text>
</comment>
<reference evidence="1" key="1">
    <citation type="submission" date="2020-08" db="EMBL/GenBank/DDBJ databases">
        <title>Multicomponent nature underlies the extraordinary mechanical properties of spider dragline silk.</title>
        <authorList>
            <person name="Kono N."/>
            <person name="Nakamura H."/>
            <person name="Mori M."/>
            <person name="Yoshida Y."/>
            <person name="Ohtoshi R."/>
            <person name="Malay A.D."/>
            <person name="Moran D.A.P."/>
            <person name="Tomita M."/>
            <person name="Numata K."/>
            <person name="Arakawa K."/>
        </authorList>
    </citation>
    <scope>NUCLEOTIDE SEQUENCE</scope>
</reference>
<organism evidence="1 2">
    <name type="scientific">Trichonephila clavipes</name>
    <name type="common">Golden silk orbweaver</name>
    <name type="synonym">Nephila clavipes</name>
    <dbReference type="NCBI Taxonomy" id="2585209"/>
    <lineage>
        <taxon>Eukaryota</taxon>
        <taxon>Metazoa</taxon>
        <taxon>Ecdysozoa</taxon>
        <taxon>Arthropoda</taxon>
        <taxon>Chelicerata</taxon>
        <taxon>Arachnida</taxon>
        <taxon>Araneae</taxon>
        <taxon>Araneomorphae</taxon>
        <taxon>Entelegynae</taxon>
        <taxon>Araneoidea</taxon>
        <taxon>Nephilidae</taxon>
        <taxon>Trichonephila</taxon>
    </lineage>
</organism>
<dbReference type="EMBL" id="BMAU01021197">
    <property type="protein sequence ID" value="GFX97343.1"/>
    <property type="molecule type" value="Genomic_DNA"/>
</dbReference>
<gene>
    <name evidence="1" type="primary">AVEN_194911_1</name>
    <name evidence="1" type="ORF">TNCV_1077141</name>
</gene>
<keyword evidence="2" id="KW-1185">Reference proteome</keyword>
<dbReference type="Proteomes" id="UP000887159">
    <property type="component" value="Unassembled WGS sequence"/>
</dbReference>
<accession>A0A8X6RLZ6</accession>
<evidence type="ECO:0000313" key="1">
    <source>
        <dbReference type="EMBL" id="GFX97343.1"/>
    </source>
</evidence>
<proteinExistence type="predicted"/>